<evidence type="ECO:0000256" key="1">
    <source>
        <dbReference type="SAM" id="MobiDB-lite"/>
    </source>
</evidence>
<organism evidence="3">
    <name type="scientific">Albugo laibachii Nc14</name>
    <dbReference type="NCBI Taxonomy" id="890382"/>
    <lineage>
        <taxon>Eukaryota</taxon>
        <taxon>Sar</taxon>
        <taxon>Stramenopiles</taxon>
        <taxon>Oomycota</taxon>
        <taxon>Peronosporomycetes</taxon>
        <taxon>Albuginales</taxon>
        <taxon>Albuginaceae</taxon>
        <taxon>Albugo</taxon>
    </lineage>
</organism>
<reference evidence="3" key="2">
    <citation type="submission" date="2011-02" db="EMBL/GenBank/DDBJ databases">
        <authorList>
            <person name="MacLean D."/>
        </authorList>
    </citation>
    <scope>NUCLEOTIDE SEQUENCE</scope>
</reference>
<name>F0WJY8_9STRA</name>
<accession>F0WJY8</accession>
<feature type="region of interest" description="Disordered" evidence="1">
    <location>
        <begin position="300"/>
        <end position="329"/>
    </location>
</feature>
<feature type="compositionally biased region" description="Basic and acidic residues" evidence="1">
    <location>
        <begin position="300"/>
        <end position="313"/>
    </location>
</feature>
<evidence type="ECO:0000256" key="2">
    <source>
        <dbReference type="SAM" id="SignalP"/>
    </source>
</evidence>
<dbReference type="AlphaFoldDB" id="F0WJY8"/>
<protein>
    <submittedName>
        <fullName evidence="3">AlNc14C128G6854 protein</fullName>
    </submittedName>
</protein>
<feature type="signal peptide" evidence="2">
    <location>
        <begin position="1"/>
        <end position="22"/>
    </location>
</feature>
<evidence type="ECO:0000313" key="3">
    <source>
        <dbReference type="EMBL" id="CCA21590.1"/>
    </source>
</evidence>
<proteinExistence type="predicted"/>
<dbReference type="EMBL" id="FR824173">
    <property type="protein sequence ID" value="CCA21590.1"/>
    <property type="molecule type" value="Genomic_DNA"/>
</dbReference>
<feature type="compositionally biased region" description="Polar residues" evidence="1">
    <location>
        <begin position="315"/>
        <end position="329"/>
    </location>
</feature>
<reference evidence="3" key="1">
    <citation type="journal article" date="2011" name="PLoS Biol.">
        <title>Gene gain and loss during evolution of obligate parasitism in the white rust pathogen of Arabidopsis thaliana.</title>
        <authorList>
            <person name="Kemen E."/>
            <person name="Gardiner A."/>
            <person name="Schultz-Larsen T."/>
            <person name="Kemen A.C."/>
            <person name="Balmuth A.L."/>
            <person name="Robert-Seilaniantz A."/>
            <person name="Bailey K."/>
            <person name="Holub E."/>
            <person name="Studholme D.J."/>
            <person name="Maclean D."/>
            <person name="Jones J.D."/>
        </authorList>
    </citation>
    <scope>NUCLEOTIDE SEQUENCE</scope>
</reference>
<feature type="chain" id="PRO_5003263481" evidence="2">
    <location>
        <begin position="23"/>
        <end position="329"/>
    </location>
</feature>
<gene>
    <name evidence="3" type="primary">AlNc14C128G6854</name>
    <name evidence="3" type="ORF">ALNC14_077330</name>
</gene>
<sequence>MMYRNSCFYWLSSFSSLEMAAAVAMAPREPTRLTSSLQAIHDQKGDFKSSYGCASKAAEVTGSAECLLKLAPKKRWILLWRQQEQGRKVHAISKEVTLRKCKAGEINKVCVSPGHKIIPRVESTSVPISEKKLEEDQSNENEKPVIGVCVTPEANQQAESKAHDNGNIADSANQVESTKPVKFGKPEVTENLLLVSLTASERMRLERKKSRKSNWDVGTPEYGNANSGSTLFPAYFNQNPHAGSTLFPAYFNQNPHAGSNYERYSRSQSRTFTPTYRRRTDLAFRPRSFHEKNCRNEYRDFRSRSRSKSRFDNDNFPTQVRSSLHHQSF</sequence>
<keyword evidence="2" id="KW-0732">Signal</keyword>
<dbReference type="HOGENOM" id="CLU_845700_0_0_1"/>